<gene>
    <name evidence="2" type="ORF">EDS130_LOCUS20468</name>
    <name evidence="3" type="ORF">XAT740_LOCUS45556</name>
</gene>
<dbReference type="PANTHER" id="PTHR10697">
    <property type="entry name" value="MAMMALIAN EPENDYMIN-RELATED PROTEIN 1"/>
    <property type="match status" value="1"/>
</dbReference>
<dbReference type="Proteomes" id="UP000663828">
    <property type="component" value="Unassembled WGS sequence"/>
</dbReference>
<dbReference type="EMBL" id="CAJNOJ010000101">
    <property type="protein sequence ID" value="CAF1110203.1"/>
    <property type="molecule type" value="Genomic_DNA"/>
</dbReference>
<dbReference type="OrthoDB" id="9991677at2759"/>
<dbReference type="Proteomes" id="UP000663852">
    <property type="component" value="Unassembled WGS sequence"/>
</dbReference>
<keyword evidence="1" id="KW-0732">Signal</keyword>
<organism evidence="3 4">
    <name type="scientific">Adineta ricciae</name>
    <name type="common">Rotifer</name>
    <dbReference type="NCBI Taxonomy" id="249248"/>
    <lineage>
        <taxon>Eukaryota</taxon>
        <taxon>Metazoa</taxon>
        <taxon>Spiralia</taxon>
        <taxon>Gnathifera</taxon>
        <taxon>Rotifera</taxon>
        <taxon>Eurotatoria</taxon>
        <taxon>Bdelloidea</taxon>
        <taxon>Adinetida</taxon>
        <taxon>Adinetidae</taxon>
        <taxon>Adineta</taxon>
    </lineage>
</organism>
<sequence>MFYYKLFVALLVIANGSTKPTANQPDRCCFPKRFSSKIFVTSQTRLPDGAISTSFFEYEQARDVENGLFATRGPTVSDPNHGYSPFWYLSDYKNNVRYTIFPGTNACVKEIITYQHEDCILESVSYANSSMYNDNGKEVLADTWISDKFGIISYQKISRDSCITLESGINFETIGQTSTSVTKDFLEDIVDPKIFTVPPECQ</sequence>
<evidence type="ECO:0000313" key="4">
    <source>
        <dbReference type="Proteomes" id="UP000663828"/>
    </source>
</evidence>
<evidence type="ECO:0000313" key="2">
    <source>
        <dbReference type="EMBL" id="CAF1110203.1"/>
    </source>
</evidence>
<keyword evidence="4" id="KW-1185">Reference proteome</keyword>
<feature type="chain" id="PRO_5036229454" evidence="1">
    <location>
        <begin position="19"/>
        <end position="202"/>
    </location>
</feature>
<dbReference type="GO" id="GO:0005509">
    <property type="term" value="F:calcium ion binding"/>
    <property type="evidence" value="ECO:0007669"/>
    <property type="project" value="InterPro"/>
</dbReference>
<dbReference type="EMBL" id="CAJNOR010005968">
    <property type="protein sequence ID" value="CAF1581448.1"/>
    <property type="molecule type" value="Genomic_DNA"/>
</dbReference>
<dbReference type="GO" id="GO:0007160">
    <property type="term" value="P:cell-matrix adhesion"/>
    <property type="evidence" value="ECO:0007669"/>
    <property type="project" value="InterPro"/>
</dbReference>
<proteinExistence type="predicted"/>
<protein>
    <submittedName>
        <fullName evidence="3">Uncharacterized protein</fullName>
    </submittedName>
</protein>
<name>A0A815Z883_ADIRI</name>
<dbReference type="GO" id="GO:0005764">
    <property type="term" value="C:lysosome"/>
    <property type="evidence" value="ECO:0007669"/>
    <property type="project" value="TreeGrafter"/>
</dbReference>
<comment type="caution">
    <text evidence="3">The sequence shown here is derived from an EMBL/GenBank/DDBJ whole genome shotgun (WGS) entry which is preliminary data.</text>
</comment>
<accession>A0A815Z883</accession>
<reference evidence="3" key="1">
    <citation type="submission" date="2021-02" db="EMBL/GenBank/DDBJ databases">
        <authorList>
            <person name="Nowell W R."/>
        </authorList>
    </citation>
    <scope>NUCLEOTIDE SEQUENCE</scope>
</reference>
<dbReference type="InterPro" id="IPR001299">
    <property type="entry name" value="Ependymin"/>
</dbReference>
<dbReference type="PANTHER" id="PTHR10697:SF13">
    <property type="entry name" value="RICIN B LECTIN DOMAIN-CONTAINING PROTEIN"/>
    <property type="match status" value="1"/>
</dbReference>
<dbReference type="GO" id="GO:0005576">
    <property type="term" value="C:extracellular region"/>
    <property type="evidence" value="ECO:0007669"/>
    <property type="project" value="InterPro"/>
</dbReference>
<feature type="signal peptide" evidence="1">
    <location>
        <begin position="1"/>
        <end position="18"/>
    </location>
</feature>
<evidence type="ECO:0000256" key="1">
    <source>
        <dbReference type="SAM" id="SignalP"/>
    </source>
</evidence>
<dbReference type="AlphaFoldDB" id="A0A815Z883"/>
<evidence type="ECO:0000313" key="3">
    <source>
        <dbReference type="EMBL" id="CAF1581448.1"/>
    </source>
</evidence>